<dbReference type="KEGG" id="nsr:NS506_01605"/>
<gene>
    <name evidence="1" type="ORF">NS506_01605</name>
    <name evidence="2" type="ORF">NSK11_contig00059-0033</name>
</gene>
<keyword evidence="3" id="KW-1185">Reference proteome</keyword>
<accession>A0A0B8NGG4</accession>
<dbReference type="EMBL" id="BBYQ01000059">
    <property type="protein sequence ID" value="GAP29588.1"/>
    <property type="molecule type" value="Genomic_DNA"/>
</dbReference>
<dbReference type="Gene3D" id="3.40.50.1820">
    <property type="entry name" value="alpha/beta hydrolase"/>
    <property type="match status" value="1"/>
</dbReference>
<reference evidence="1 4" key="3">
    <citation type="submission" date="2016-10" db="EMBL/GenBank/DDBJ databases">
        <title>Genome sequence of Nocardia seriolae strain EM150506, isolated from Anguila japonica.</title>
        <authorList>
            <person name="Han H.-J."/>
        </authorList>
    </citation>
    <scope>NUCLEOTIDE SEQUENCE [LARGE SCALE GENOMIC DNA]</scope>
    <source>
        <strain evidence="1 4">EM150506</strain>
    </source>
</reference>
<dbReference type="GeneID" id="93372154"/>
<evidence type="ECO:0000313" key="2">
    <source>
        <dbReference type="EMBL" id="GAP29588.1"/>
    </source>
</evidence>
<evidence type="ECO:0000313" key="4">
    <source>
        <dbReference type="Proteomes" id="UP000180166"/>
    </source>
</evidence>
<name>A0A0B8NGG4_9NOCA</name>
<evidence type="ECO:0000313" key="1">
    <source>
        <dbReference type="EMBL" id="APA95675.1"/>
    </source>
</evidence>
<reference evidence="2 3" key="2">
    <citation type="journal article" date="2016" name="Genome Announc.">
        <title>Draft Genome Sequence of Erythromycin- and Oxytetracycline-Sensitive Nocardia seriolae Strain U-1 (NBRC 110359).</title>
        <authorList>
            <person name="Imajoh M."/>
            <person name="Sukeda M."/>
            <person name="Shimizu M."/>
            <person name="Yamane J."/>
            <person name="Ohnishi K."/>
            <person name="Oshima S."/>
        </authorList>
    </citation>
    <scope>NUCLEOTIDE SEQUENCE [LARGE SCALE GENOMIC DNA]</scope>
    <source>
        <strain evidence="2 3">U-1</strain>
    </source>
</reference>
<dbReference type="InterPro" id="IPR029058">
    <property type="entry name" value="AB_hydrolase_fold"/>
</dbReference>
<dbReference type="EMBL" id="CP017839">
    <property type="protein sequence ID" value="APA95675.1"/>
    <property type="molecule type" value="Genomic_DNA"/>
</dbReference>
<dbReference type="AlphaFoldDB" id="A0A0B8NGG4"/>
<dbReference type="RefSeq" id="WP_155239141.1">
    <property type="nucleotide sequence ID" value="NZ_AP028458.1"/>
</dbReference>
<dbReference type="Proteomes" id="UP000180166">
    <property type="component" value="Chromosome"/>
</dbReference>
<organism evidence="2 3">
    <name type="scientific">Nocardia seriolae</name>
    <dbReference type="NCBI Taxonomy" id="37332"/>
    <lineage>
        <taxon>Bacteria</taxon>
        <taxon>Bacillati</taxon>
        <taxon>Actinomycetota</taxon>
        <taxon>Actinomycetes</taxon>
        <taxon>Mycobacteriales</taxon>
        <taxon>Nocardiaceae</taxon>
        <taxon>Nocardia</taxon>
    </lineage>
</organism>
<protein>
    <submittedName>
        <fullName evidence="2">Esterase</fullName>
    </submittedName>
</protein>
<reference evidence="3" key="1">
    <citation type="submission" date="2015-07" db="EMBL/GenBank/DDBJ databases">
        <title>Nocardia seriolae U-1 whole genome shotgun sequence.</title>
        <authorList>
            <person name="Imajoh M."/>
            <person name="Fukumoto Y."/>
            <person name="Sukeda M."/>
            <person name="Yamane J."/>
            <person name="Yamasaki K."/>
            <person name="Shimizu M."/>
            <person name="Ohnishi K."/>
            <person name="Oshima S."/>
        </authorList>
    </citation>
    <scope>NUCLEOTIDE SEQUENCE [LARGE SCALE GENOMIC DNA]</scope>
    <source>
        <strain evidence="3">U-1</strain>
    </source>
</reference>
<sequence length="54" mass="6099">MLVDRLRAHGNAIRHDSFAVEGHAFQIYWSFHPEAAEAVQRVGDFLRNPVPATP</sequence>
<proteinExistence type="predicted"/>
<dbReference type="Proteomes" id="UP000037179">
    <property type="component" value="Unassembled WGS sequence"/>
</dbReference>
<dbReference type="OrthoDB" id="9803828at2"/>
<evidence type="ECO:0000313" key="3">
    <source>
        <dbReference type="Proteomes" id="UP000037179"/>
    </source>
</evidence>